<proteinExistence type="predicted"/>
<sequence length="201" mass="22411">MAQVLGNLIRGSIFRSRARGPSDSRIVLVTAGYSWEPGAESRTLSNTCSNVSRTRYCGNDSDAQYFNSWPGHTTVFNPRTAFKQTQLQPTPIKNRLSLSLPEQNDPSPILGYYHRDNVDKERRIEDSMDFSRTTPSTRLFLLLLHDLRDSVTSLMGTIIPMALVLGPHGVVRQSNQHIPDVPGPTVPRMSFVSTLEEPAEA</sequence>
<organism evidence="1 2">
    <name type="scientific">Stylosanthes scabra</name>
    <dbReference type="NCBI Taxonomy" id="79078"/>
    <lineage>
        <taxon>Eukaryota</taxon>
        <taxon>Viridiplantae</taxon>
        <taxon>Streptophyta</taxon>
        <taxon>Embryophyta</taxon>
        <taxon>Tracheophyta</taxon>
        <taxon>Spermatophyta</taxon>
        <taxon>Magnoliopsida</taxon>
        <taxon>eudicotyledons</taxon>
        <taxon>Gunneridae</taxon>
        <taxon>Pentapetalae</taxon>
        <taxon>rosids</taxon>
        <taxon>fabids</taxon>
        <taxon>Fabales</taxon>
        <taxon>Fabaceae</taxon>
        <taxon>Papilionoideae</taxon>
        <taxon>50 kb inversion clade</taxon>
        <taxon>dalbergioids sensu lato</taxon>
        <taxon>Dalbergieae</taxon>
        <taxon>Pterocarpus clade</taxon>
        <taxon>Stylosanthes</taxon>
    </lineage>
</organism>
<gene>
    <name evidence="1" type="ORF">PIB30_039066</name>
</gene>
<protein>
    <submittedName>
        <fullName evidence="1">Uncharacterized protein</fullName>
    </submittedName>
</protein>
<reference evidence="1 2" key="1">
    <citation type="journal article" date="2023" name="Plants (Basel)">
        <title>Bridging the Gap: Combining Genomics and Transcriptomics Approaches to Understand Stylosanthes scabra, an Orphan Legume from the Brazilian Caatinga.</title>
        <authorList>
            <person name="Ferreira-Neto J.R.C."/>
            <person name="da Silva M.D."/>
            <person name="Binneck E."/>
            <person name="de Melo N.F."/>
            <person name="da Silva R.H."/>
            <person name="de Melo A.L.T.M."/>
            <person name="Pandolfi V."/>
            <person name="Bustamante F.O."/>
            <person name="Brasileiro-Vidal A.C."/>
            <person name="Benko-Iseppon A.M."/>
        </authorList>
    </citation>
    <scope>NUCLEOTIDE SEQUENCE [LARGE SCALE GENOMIC DNA]</scope>
    <source>
        <tissue evidence="1">Leaves</tissue>
    </source>
</reference>
<keyword evidence="2" id="KW-1185">Reference proteome</keyword>
<dbReference type="Proteomes" id="UP001341840">
    <property type="component" value="Unassembled WGS sequence"/>
</dbReference>
<accession>A0ABU6UDH9</accession>
<evidence type="ECO:0000313" key="1">
    <source>
        <dbReference type="EMBL" id="MED6159084.1"/>
    </source>
</evidence>
<dbReference type="EMBL" id="JASCZI010121033">
    <property type="protein sequence ID" value="MED6159084.1"/>
    <property type="molecule type" value="Genomic_DNA"/>
</dbReference>
<comment type="caution">
    <text evidence="1">The sequence shown here is derived from an EMBL/GenBank/DDBJ whole genome shotgun (WGS) entry which is preliminary data.</text>
</comment>
<evidence type="ECO:0000313" key="2">
    <source>
        <dbReference type="Proteomes" id="UP001341840"/>
    </source>
</evidence>
<name>A0ABU6UDH9_9FABA</name>